<evidence type="ECO:0000256" key="2">
    <source>
        <dbReference type="ARBA" id="ARBA00023125"/>
    </source>
</evidence>
<evidence type="ECO:0000313" key="8">
    <source>
        <dbReference type="EMBL" id="CAG8844600.1"/>
    </source>
</evidence>
<evidence type="ECO:0000259" key="7">
    <source>
        <dbReference type="PROSITE" id="PS51194"/>
    </source>
</evidence>
<evidence type="ECO:0000256" key="6">
    <source>
        <dbReference type="SAM" id="Phobius"/>
    </source>
</evidence>
<dbReference type="PANTHER" id="PTHR13710">
    <property type="entry name" value="DNA HELICASE RECQ FAMILY MEMBER"/>
    <property type="match status" value="1"/>
</dbReference>
<dbReference type="SMART" id="SM00490">
    <property type="entry name" value="HELICc"/>
    <property type="match status" value="1"/>
</dbReference>
<evidence type="ECO:0000256" key="3">
    <source>
        <dbReference type="ARBA" id="ARBA00023235"/>
    </source>
</evidence>
<comment type="caution">
    <text evidence="8">The sequence shown here is derived from an EMBL/GenBank/DDBJ whole genome shotgun (WGS) entry which is preliminary data.</text>
</comment>
<protein>
    <recommendedName>
        <fullName evidence="5">DNA 3'-5' helicase</fullName>
        <ecNumber evidence="5">5.6.2.4</ecNumber>
    </recommendedName>
</protein>
<keyword evidence="6" id="KW-0472">Membrane</keyword>
<dbReference type="SUPFAM" id="SSF52540">
    <property type="entry name" value="P-loop containing nucleoside triphosphate hydrolases"/>
    <property type="match status" value="1"/>
</dbReference>
<feature type="domain" description="Helicase C-terminal" evidence="7">
    <location>
        <begin position="1"/>
        <end position="79"/>
    </location>
</feature>
<dbReference type="InterPro" id="IPR027417">
    <property type="entry name" value="P-loop_NTPase"/>
</dbReference>
<dbReference type="Proteomes" id="UP000789901">
    <property type="component" value="Unassembled WGS sequence"/>
</dbReference>
<evidence type="ECO:0000256" key="1">
    <source>
        <dbReference type="ARBA" id="ARBA00005446"/>
    </source>
</evidence>
<evidence type="ECO:0000256" key="4">
    <source>
        <dbReference type="ARBA" id="ARBA00034617"/>
    </source>
</evidence>
<keyword evidence="6" id="KW-0812">Transmembrane</keyword>
<dbReference type="EMBL" id="CAJVQB010076492">
    <property type="protein sequence ID" value="CAG8844600.1"/>
    <property type="molecule type" value="Genomic_DNA"/>
</dbReference>
<keyword evidence="2" id="KW-0238">DNA-binding</keyword>
<keyword evidence="3" id="KW-0413">Isomerase</keyword>
<dbReference type="InterPro" id="IPR001650">
    <property type="entry name" value="Helicase_C-like"/>
</dbReference>
<dbReference type="Gene3D" id="3.40.50.300">
    <property type="entry name" value="P-loop containing nucleotide triphosphate hydrolases"/>
    <property type="match status" value="1"/>
</dbReference>
<organism evidence="8 9">
    <name type="scientific">Gigaspora margarita</name>
    <dbReference type="NCBI Taxonomy" id="4874"/>
    <lineage>
        <taxon>Eukaryota</taxon>
        <taxon>Fungi</taxon>
        <taxon>Fungi incertae sedis</taxon>
        <taxon>Mucoromycota</taxon>
        <taxon>Glomeromycotina</taxon>
        <taxon>Glomeromycetes</taxon>
        <taxon>Diversisporales</taxon>
        <taxon>Gigasporaceae</taxon>
        <taxon>Gigaspora</taxon>
    </lineage>
</organism>
<feature type="transmembrane region" description="Helical" evidence="6">
    <location>
        <begin position="39"/>
        <end position="61"/>
    </location>
</feature>
<name>A0ABN7X1D4_GIGMA</name>
<reference evidence="8 9" key="1">
    <citation type="submission" date="2021-06" db="EMBL/GenBank/DDBJ databases">
        <authorList>
            <person name="Kallberg Y."/>
            <person name="Tangrot J."/>
            <person name="Rosling A."/>
        </authorList>
    </citation>
    <scope>NUCLEOTIDE SEQUENCE [LARGE SCALE GENOMIC DNA]</scope>
    <source>
        <strain evidence="8 9">120-4 pot B 10/14</strain>
    </source>
</reference>
<feature type="non-terminal residue" evidence="8">
    <location>
        <position position="79"/>
    </location>
</feature>
<feature type="non-terminal residue" evidence="8">
    <location>
        <position position="1"/>
    </location>
</feature>
<dbReference type="Pfam" id="PF00271">
    <property type="entry name" value="Helicase_C"/>
    <property type="match status" value="1"/>
</dbReference>
<dbReference type="EC" id="5.6.2.4" evidence="5"/>
<accession>A0ABN7X1D4</accession>
<keyword evidence="9" id="KW-1185">Reference proteome</keyword>
<evidence type="ECO:0000313" key="9">
    <source>
        <dbReference type="Proteomes" id="UP000789901"/>
    </source>
</evidence>
<keyword evidence="6" id="KW-1133">Transmembrane helix</keyword>
<proteinExistence type="inferred from homology"/>
<comment type="similarity">
    <text evidence="1">Belongs to the helicase family. RecQ subfamily.</text>
</comment>
<comment type="catalytic activity">
    <reaction evidence="4">
        <text>Couples ATP hydrolysis with the unwinding of duplex DNA by translocating in the 3'-5' direction.</text>
        <dbReference type="EC" id="5.6.2.4"/>
    </reaction>
</comment>
<evidence type="ECO:0000256" key="5">
    <source>
        <dbReference type="ARBA" id="ARBA00034808"/>
    </source>
</evidence>
<sequence length="79" mass="8944">ISEELLEIYKGEGLIEVYNGQLPDNQKKDVIKEWNTGQIYLIIATSVFGMGIDIPDVRLVLYYNILMNMSRAGQIGKIP</sequence>
<dbReference type="PROSITE" id="PS51194">
    <property type="entry name" value="HELICASE_CTER"/>
    <property type="match status" value="1"/>
</dbReference>
<dbReference type="PANTHER" id="PTHR13710:SF105">
    <property type="entry name" value="ATP-DEPENDENT DNA HELICASE Q1"/>
    <property type="match status" value="1"/>
</dbReference>
<gene>
    <name evidence="8" type="ORF">GMARGA_LOCUS37187</name>
</gene>